<gene>
    <name evidence="1" type="ORF">MEDL_33864</name>
</gene>
<proteinExistence type="predicted"/>
<dbReference type="AlphaFoldDB" id="A0A8S3SUR2"/>
<evidence type="ECO:0000313" key="1">
    <source>
        <dbReference type="EMBL" id="CAG2220388.1"/>
    </source>
</evidence>
<dbReference type="Proteomes" id="UP000683360">
    <property type="component" value="Unassembled WGS sequence"/>
</dbReference>
<dbReference type="OrthoDB" id="6213691at2759"/>
<keyword evidence="2" id="KW-1185">Reference proteome</keyword>
<dbReference type="EMBL" id="CAJPWZ010001659">
    <property type="protein sequence ID" value="CAG2220388.1"/>
    <property type="molecule type" value="Genomic_DNA"/>
</dbReference>
<name>A0A8S3SUR2_MYTED</name>
<organism evidence="1 2">
    <name type="scientific">Mytilus edulis</name>
    <name type="common">Blue mussel</name>
    <dbReference type="NCBI Taxonomy" id="6550"/>
    <lineage>
        <taxon>Eukaryota</taxon>
        <taxon>Metazoa</taxon>
        <taxon>Spiralia</taxon>
        <taxon>Lophotrochozoa</taxon>
        <taxon>Mollusca</taxon>
        <taxon>Bivalvia</taxon>
        <taxon>Autobranchia</taxon>
        <taxon>Pteriomorphia</taxon>
        <taxon>Mytilida</taxon>
        <taxon>Mytiloidea</taxon>
        <taxon>Mytilidae</taxon>
        <taxon>Mytilinae</taxon>
        <taxon>Mytilus</taxon>
    </lineage>
</organism>
<comment type="caution">
    <text evidence="1">The sequence shown here is derived from an EMBL/GenBank/DDBJ whole genome shotgun (WGS) entry which is preliminary data.</text>
</comment>
<protein>
    <submittedName>
        <fullName evidence="1">Uncharacterized protein</fullName>
    </submittedName>
</protein>
<evidence type="ECO:0000313" key="2">
    <source>
        <dbReference type="Proteomes" id="UP000683360"/>
    </source>
</evidence>
<reference evidence="1" key="1">
    <citation type="submission" date="2021-03" db="EMBL/GenBank/DDBJ databases">
        <authorList>
            <person name="Bekaert M."/>
        </authorList>
    </citation>
    <scope>NUCLEOTIDE SEQUENCE</scope>
</reference>
<sequence>MSRIGLSENHLSTNCIQCLKNPLQNGLVYELFGYAKRTTNTPTEAVANYLSQLLGIDCISIPIPALNTKINRLCNNYRSKGGKGRVLLLQKEFVVPTITSSTMSAVEASVLSEFSAQLQCAESTVEKQQCTIANLRNLKKKDFKEKYDHLK</sequence>
<accession>A0A8S3SUR2</accession>